<protein>
    <recommendedName>
        <fullName evidence="1">DUF6879 domain-containing protein</fullName>
    </recommendedName>
</protein>
<proteinExistence type="predicted"/>
<dbReference type="Pfam" id="PF21806">
    <property type="entry name" value="DUF6879"/>
    <property type="match status" value="1"/>
</dbReference>
<reference evidence="2" key="1">
    <citation type="submission" date="2021-04" db="EMBL/GenBank/DDBJ databases">
        <title>Sequencing of actinobacteria type strains.</title>
        <authorList>
            <person name="Nguyen G.-S."/>
            <person name="Wentzel A."/>
        </authorList>
    </citation>
    <scope>NUCLEOTIDE SEQUENCE</scope>
    <source>
        <strain evidence="2">DSM 42095</strain>
    </source>
</reference>
<feature type="domain" description="DUF6879" evidence="1">
    <location>
        <begin position="21"/>
        <end position="190"/>
    </location>
</feature>
<accession>A0A8T4IR82</accession>
<comment type="caution">
    <text evidence="2">The sequence shown here is derived from an EMBL/GenBank/DDBJ whole genome shotgun (WGS) entry which is preliminary data.</text>
</comment>
<sequence length="203" mass="23868">MLDELAGAPGERLLGDTYWADFEERFWRIGEPGFWKLERLQEFQEPMDDSWVAFSKGDWPHALALLESRREALTQHYARLRAHRFETWRIRVVEQPLTDYMRWELRLLLMRDELGGHTRVIDAGRVRPYEEDGRLPELITLGDDVAYRLLYDENGLQEGGVRYAGHDLVAGCRKFVQGLYGEGEGIREYMAREGLLSNREQHR</sequence>
<keyword evidence="3" id="KW-1185">Reference proteome</keyword>
<dbReference type="AlphaFoldDB" id="A0A8T4IR82"/>
<gene>
    <name evidence="2" type="ORF">KDA82_17565</name>
</gene>
<organism evidence="2 3">
    <name type="scientific">Streptomyces daliensis</name>
    <dbReference type="NCBI Taxonomy" id="299421"/>
    <lineage>
        <taxon>Bacteria</taxon>
        <taxon>Bacillati</taxon>
        <taxon>Actinomycetota</taxon>
        <taxon>Actinomycetes</taxon>
        <taxon>Kitasatosporales</taxon>
        <taxon>Streptomycetaceae</taxon>
        <taxon>Streptomyces</taxon>
    </lineage>
</organism>
<evidence type="ECO:0000313" key="2">
    <source>
        <dbReference type="EMBL" id="MBR7674796.1"/>
    </source>
</evidence>
<dbReference type="Proteomes" id="UP000675554">
    <property type="component" value="Unassembled WGS sequence"/>
</dbReference>
<dbReference type="InterPro" id="IPR049244">
    <property type="entry name" value="DUF6879"/>
</dbReference>
<dbReference type="EMBL" id="JAGSMN010000384">
    <property type="protein sequence ID" value="MBR7674796.1"/>
    <property type="molecule type" value="Genomic_DNA"/>
</dbReference>
<evidence type="ECO:0000259" key="1">
    <source>
        <dbReference type="Pfam" id="PF21806"/>
    </source>
</evidence>
<name>A0A8T4IR82_9ACTN</name>
<evidence type="ECO:0000313" key="3">
    <source>
        <dbReference type="Proteomes" id="UP000675554"/>
    </source>
</evidence>